<comment type="caution">
    <text evidence="1">The sequence shown here is derived from an EMBL/GenBank/DDBJ whole genome shotgun (WGS) entry which is preliminary data.</text>
</comment>
<dbReference type="EMBL" id="VNHQ01000014">
    <property type="protein sequence ID" value="TYP61845.1"/>
    <property type="molecule type" value="Genomic_DNA"/>
</dbReference>
<dbReference type="SUPFAM" id="SSF50129">
    <property type="entry name" value="GroES-like"/>
    <property type="match status" value="1"/>
</dbReference>
<proteinExistence type="predicted"/>
<dbReference type="Gene3D" id="3.90.180.10">
    <property type="entry name" value="Medium-chain alcohol dehydrogenases, catalytic domain"/>
    <property type="match status" value="1"/>
</dbReference>
<name>A0A5S5B4H4_STUST</name>
<dbReference type="AlphaFoldDB" id="A0A5S5B4H4"/>
<reference evidence="1 2" key="1">
    <citation type="submission" date="2019-07" db="EMBL/GenBank/DDBJ databases">
        <title>Deep subsurface shale carbon reservoir microbial communities from Ohio and West Virginia, USA.</title>
        <authorList>
            <person name="Wrighton K."/>
        </authorList>
    </citation>
    <scope>NUCLEOTIDE SEQUENCE [LARGE SCALE GENOMIC DNA]</scope>
    <source>
        <strain evidence="1 2">NP_8Ht</strain>
    </source>
</reference>
<accession>A0A5S5B4H4</accession>
<dbReference type="InterPro" id="IPR021276">
    <property type="entry name" value="DUF2855"/>
</dbReference>
<gene>
    <name evidence="1" type="ORF">A9A72_124595</name>
</gene>
<dbReference type="Proteomes" id="UP000324282">
    <property type="component" value="Unassembled WGS sequence"/>
</dbReference>
<protein>
    <submittedName>
        <fullName evidence="1">Uncharacterized protein DUF2855</fullName>
    </submittedName>
</protein>
<sequence length="378" mass="42352">MPSIYEPKVPSMSVIRQLQNNKKDMEQSRIQTQPMPELKPGEALLRISRLALTTNNVTYAAFGETPHLRYWDFFPTGDAEWFHMPAWGFAEIVESTVDGLAKGERFYGFWPIASHLVMQPVRVTDRGFYDGAEHRLALTSAYNQYQRISSDDAYRAESENYQMLLRPLFITSFMLADFLDDNAFFGARQIVMSSASSKTAYGTAFCLQDNPAVQVIGLTSSGNTRFVQQLGCYRQAVGYDQLASLDPGVPTLYVDFSGSASLRQQIHSHFKDALVYDCYAGSAQNHEYSEPDQALAGPQPQPYFAPYQIKKRNADWGAAEVTRRFNEAQLAFIARVSDAQQPWMQVNEHAGLEAAQTLAEALIKGDINPLEGHAVVLD</sequence>
<evidence type="ECO:0000313" key="1">
    <source>
        <dbReference type="EMBL" id="TYP61845.1"/>
    </source>
</evidence>
<dbReference type="Pfam" id="PF11017">
    <property type="entry name" value="DUF2855"/>
    <property type="match status" value="1"/>
</dbReference>
<evidence type="ECO:0000313" key="2">
    <source>
        <dbReference type="Proteomes" id="UP000324282"/>
    </source>
</evidence>
<dbReference type="InterPro" id="IPR011032">
    <property type="entry name" value="GroES-like_sf"/>
</dbReference>
<organism evidence="1 2">
    <name type="scientific">Stutzerimonas stutzeri</name>
    <name type="common">Pseudomonas stutzeri</name>
    <dbReference type="NCBI Taxonomy" id="316"/>
    <lineage>
        <taxon>Bacteria</taxon>
        <taxon>Pseudomonadati</taxon>
        <taxon>Pseudomonadota</taxon>
        <taxon>Gammaproteobacteria</taxon>
        <taxon>Pseudomonadales</taxon>
        <taxon>Pseudomonadaceae</taxon>
        <taxon>Stutzerimonas</taxon>
    </lineage>
</organism>